<comment type="caution">
    <text evidence="3">The sequence shown here is derived from an EMBL/GenBank/DDBJ whole genome shotgun (WGS) entry which is preliminary data.</text>
</comment>
<dbReference type="PANTHER" id="PTHR48187">
    <property type="entry name" value="LD21810P"/>
    <property type="match status" value="1"/>
</dbReference>
<feature type="region of interest" description="Disordered" evidence="1">
    <location>
        <begin position="1232"/>
        <end position="1275"/>
    </location>
</feature>
<protein>
    <recommendedName>
        <fullName evidence="2">NB-ARC domain-containing protein</fullName>
    </recommendedName>
</protein>
<reference evidence="3 4" key="1">
    <citation type="submission" date="2022-12" db="EMBL/GenBank/DDBJ databases">
        <title>Genomic features and morphological characterization of a novel Knufia sp. strain isolated from spacecraft assembly facility.</title>
        <authorList>
            <person name="Teixeira M."/>
            <person name="Chander A.M."/>
            <person name="Stajich J.E."/>
            <person name="Venkateswaran K."/>
        </authorList>
    </citation>
    <scope>NUCLEOTIDE SEQUENCE [LARGE SCALE GENOMIC DNA]</scope>
    <source>
        <strain evidence="3 4">FJI-L2-BK-P2</strain>
    </source>
</reference>
<feature type="compositionally biased region" description="Polar residues" evidence="1">
    <location>
        <begin position="1093"/>
        <end position="1102"/>
    </location>
</feature>
<dbReference type="Gene3D" id="3.40.50.1820">
    <property type="entry name" value="alpha/beta hydrolase"/>
    <property type="match status" value="1"/>
</dbReference>
<keyword evidence="4" id="KW-1185">Reference proteome</keyword>
<sequence>MSSSFATTIATVGLTEVFSSPDPQADIVFVHGLNGNPEKTWTADNGIFWPRDLLPKHLGDARCRVLTYGYDARVSAFTDGVSKDHIHHHAENLAAKLYSNRALNNAVERPIIFVVHSLGGLVTKQCLIYSRSIEHQNSVHLRSVYLSTYGILFMGTPHNGSDLAKWGTLLQSIASATLPKKFFDSSSHLVEALKTNNEILQNINRHFNEIMPRLHLFFFYEARPMDLRGTRQFVVDEDSAAPNFPGAERMGIERDHSTMCKFEDAQSAGFAEVIEAIRRYSAAAPDSTAVRWLEERHHRYIRQELGAPEMFTGEGRRHSRGSSPDSRLTGSHPVPTPLLPSNANTPILLENGAPTLTPWEIEEQEGDPARTLGSAKLPYRPLNDTTNHSSPKSPAHSTPSASVPKLVRPKVVAPLGFRPNTHFVGFDIEMARLVRKLADERRSRIGARSALLYGPPGSGKSHLAREYVWQHVEEYPNGVFWIDCKTPESLNKGFWNVSQAIGCYDEFQSTRPDAFIDAVRSHLTLQDKWLLVFDGITFRTEDDLEAFKRYVPDGKGSSIIYTTIDRTLANRQRLLDPPGIKVYPLSTEHACTLLYKSLNMKSSRHPSDRQQRKARQLVTYYECLPLGVHAAAHMLLARGRALEKYTPGPSGNRLAAPFISILDALERSHQPESVNLLKVICFLNHEIPVTMLKFGHAALAELGAEICSMDRNGGSARRELDNSIATLIRNGLIERRLQTQSSTSSAGRFSPEATRASAVPVADRQNSEPSSQHDFDDALERDTESQKSSATFVGIDVIRVHTVVQQVYLGYLKAFPQQNFNGWLTVAARFVIASWTYALDKIKSNTRSGSVSDYREFESHAEKVWSHFPTRPEGVPQALRQARHDLHIVRRIIKREIENQSPSQSSNMSGRRIFASVFEHSGSSSDEGPTTPTSGLSRVTTWSMEPNVEPYESPVTCQNPAFTDLPDALGESWYEDNANLSDNEHRPSKDRTFSNFSTSTEKGPDERQNALRAIFEGHGSTDSWKPTPVVGSVSGEVEPVHSRSNSMSSHTPRPASSASLAEAALSAMHRVSPTSSRITQPAAQQAERRPLSELSSNNQIGQQIGGSRLTRNLSTSPHLRKAVLANTMRQDQLPTEENISITRRSQPLSIAGRTWKPSLPTLESHSLPAEYGPIAMIRDLSHESTTSAQTEPPEHNNSVSDEYMTPQMSPVNSPTQSPKARLPEIDTRIANGRLPYPTFASPDTEPLPILNPQISARDGLGITSDESIPRDRHFG</sequence>
<feature type="region of interest" description="Disordered" evidence="1">
    <location>
        <begin position="1183"/>
        <end position="1220"/>
    </location>
</feature>
<dbReference type="AlphaFoldDB" id="A0AAN8I366"/>
<feature type="region of interest" description="Disordered" evidence="1">
    <location>
        <begin position="978"/>
        <end position="1145"/>
    </location>
</feature>
<evidence type="ECO:0000313" key="3">
    <source>
        <dbReference type="EMBL" id="KAK5947976.1"/>
    </source>
</evidence>
<feature type="compositionally biased region" description="Polar residues" evidence="1">
    <location>
        <begin position="1183"/>
        <end position="1218"/>
    </location>
</feature>
<dbReference type="Pfam" id="PF00931">
    <property type="entry name" value="NB-ARC"/>
    <property type="match status" value="1"/>
</dbReference>
<feature type="compositionally biased region" description="Polar residues" evidence="1">
    <location>
        <begin position="383"/>
        <end position="401"/>
    </location>
</feature>
<dbReference type="Proteomes" id="UP001316803">
    <property type="component" value="Unassembled WGS sequence"/>
</dbReference>
<dbReference type="SUPFAM" id="SSF53474">
    <property type="entry name" value="alpha/beta-Hydrolases"/>
    <property type="match status" value="1"/>
</dbReference>
<feature type="compositionally biased region" description="Low complexity" evidence="1">
    <location>
        <begin position="1028"/>
        <end position="1037"/>
    </location>
</feature>
<feature type="compositionally biased region" description="Low complexity" evidence="1">
    <location>
        <begin position="1055"/>
        <end position="1067"/>
    </location>
</feature>
<dbReference type="InterPro" id="IPR002182">
    <property type="entry name" value="NB-ARC"/>
</dbReference>
<feature type="compositionally biased region" description="Polar residues" evidence="1">
    <location>
        <begin position="1127"/>
        <end position="1145"/>
    </location>
</feature>
<feature type="compositionally biased region" description="Polar residues" evidence="1">
    <location>
        <begin position="1072"/>
        <end position="1083"/>
    </location>
</feature>
<evidence type="ECO:0000256" key="1">
    <source>
        <dbReference type="SAM" id="MobiDB-lite"/>
    </source>
</evidence>
<feature type="compositionally biased region" description="Basic and acidic residues" evidence="1">
    <location>
        <begin position="771"/>
        <end position="781"/>
    </location>
</feature>
<feature type="compositionally biased region" description="Polar residues" evidence="1">
    <location>
        <begin position="738"/>
        <end position="747"/>
    </location>
</feature>
<organism evidence="3 4">
    <name type="scientific">Knufia fluminis</name>
    <dbReference type="NCBI Taxonomy" id="191047"/>
    <lineage>
        <taxon>Eukaryota</taxon>
        <taxon>Fungi</taxon>
        <taxon>Dikarya</taxon>
        <taxon>Ascomycota</taxon>
        <taxon>Pezizomycotina</taxon>
        <taxon>Eurotiomycetes</taxon>
        <taxon>Chaetothyriomycetidae</taxon>
        <taxon>Chaetothyriales</taxon>
        <taxon>Trichomeriaceae</taxon>
        <taxon>Knufia</taxon>
    </lineage>
</organism>
<feature type="compositionally biased region" description="Basic and acidic residues" evidence="1">
    <location>
        <begin position="982"/>
        <end position="992"/>
    </location>
</feature>
<dbReference type="InterPro" id="IPR029058">
    <property type="entry name" value="AB_hydrolase_fold"/>
</dbReference>
<dbReference type="PANTHER" id="PTHR48187:SF2">
    <property type="entry name" value="LD21810P"/>
    <property type="match status" value="1"/>
</dbReference>
<dbReference type="InterPro" id="IPR027417">
    <property type="entry name" value="P-loop_NTPase"/>
</dbReference>
<feature type="region of interest" description="Disordered" evidence="1">
    <location>
        <begin position="370"/>
        <end position="403"/>
    </location>
</feature>
<feature type="compositionally biased region" description="Polar residues" evidence="1">
    <location>
        <begin position="1042"/>
        <end position="1051"/>
    </location>
</feature>
<accession>A0AAN8I366</accession>
<evidence type="ECO:0000313" key="4">
    <source>
        <dbReference type="Proteomes" id="UP001316803"/>
    </source>
</evidence>
<feature type="region of interest" description="Disordered" evidence="1">
    <location>
        <begin position="304"/>
        <end position="351"/>
    </location>
</feature>
<feature type="domain" description="NB-ARC" evidence="2">
    <location>
        <begin position="449"/>
        <end position="602"/>
    </location>
</feature>
<gene>
    <name evidence="3" type="ORF">OHC33_011017</name>
</gene>
<name>A0AAN8I366_9EURO</name>
<evidence type="ECO:0000259" key="2">
    <source>
        <dbReference type="Pfam" id="PF00931"/>
    </source>
</evidence>
<dbReference type="Gene3D" id="3.40.50.300">
    <property type="entry name" value="P-loop containing nucleotide triphosphate hydrolases"/>
    <property type="match status" value="1"/>
</dbReference>
<feature type="region of interest" description="Disordered" evidence="1">
    <location>
        <begin position="738"/>
        <end position="781"/>
    </location>
</feature>
<dbReference type="EMBL" id="JAKLMC020000057">
    <property type="protein sequence ID" value="KAK5947976.1"/>
    <property type="molecule type" value="Genomic_DNA"/>
</dbReference>
<proteinExistence type="predicted"/>
<dbReference type="SUPFAM" id="SSF52540">
    <property type="entry name" value="P-loop containing nucleoside triphosphate hydrolases"/>
    <property type="match status" value="1"/>
</dbReference>
<dbReference type="GO" id="GO:0043531">
    <property type="term" value="F:ADP binding"/>
    <property type="evidence" value="ECO:0007669"/>
    <property type="project" value="InterPro"/>
</dbReference>